<evidence type="ECO:0000256" key="1">
    <source>
        <dbReference type="ARBA" id="ARBA00023015"/>
    </source>
</evidence>
<proteinExistence type="predicted"/>
<evidence type="ECO:0008006" key="7">
    <source>
        <dbReference type="Google" id="ProtNLM"/>
    </source>
</evidence>
<keyword evidence="2" id="KW-0804">Transcription</keyword>
<feature type="region of interest" description="Disordered" evidence="4">
    <location>
        <begin position="140"/>
        <end position="159"/>
    </location>
</feature>
<organism evidence="5 6">
    <name type="scientific">Talaromyces proteolyticus</name>
    <dbReference type="NCBI Taxonomy" id="1131652"/>
    <lineage>
        <taxon>Eukaryota</taxon>
        <taxon>Fungi</taxon>
        <taxon>Dikarya</taxon>
        <taxon>Ascomycota</taxon>
        <taxon>Pezizomycotina</taxon>
        <taxon>Eurotiomycetes</taxon>
        <taxon>Eurotiomycetidae</taxon>
        <taxon>Eurotiales</taxon>
        <taxon>Trichocomaceae</taxon>
        <taxon>Talaromyces</taxon>
        <taxon>Talaromyces sect. Bacilispori</taxon>
    </lineage>
</organism>
<dbReference type="InterPro" id="IPR001138">
    <property type="entry name" value="Zn2Cys6_DnaBD"/>
</dbReference>
<dbReference type="GO" id="GO:0008270">
    <property type="term" value="F:zinc ion binding"/>
    <property type="evidence" value="ECO:0007669"/>
    <property type="project" value="InterPro"/>
</dbReference>
<dbReference type="EMBL" id="JAJTJA010000010">
    <property type="protein sequence ID" value="KAH8693255.1"/>
    <property type="molecule type" value="Genomic_DNA"/>
</dbReference>
<dbReference type="GO" id="GO:0000981">
    <property type="term" value="F:DNA-binding transcription factor activity, RNA polymerase II-specific"/>
    <property type="evidence" value="ECO:0007669"/>
    <property type="project" value="InterPro"/>
</dbReference>
<dbReference type="PANTHER" id="PTHR37534:SF2">
    <property type="entry name" value="N-ACETYLTRANSFERASE DOMAIN-CONTAINING PROTEIN"/>
    <property type="match status" value="1"/>
</dbReference>
<dbReference type="GO" id="GO:0005634">
    <property type="term" value="C:nucleus"/>
    <property type="evidence" value="ECO:0007669"/>
    <property type="project" value="TreeGrafter"/>
</dbReference>
<keyword evidence="1" id="KW-0805">Transcription regulation</keyword>
<evidence type="ECO:0000313" key="5">
    <source>
        <dbReference type="EMBL" id="KAH8693255.1"/>
    </source>
</evidence>
<reference evidence="5" key="1">
    <citation type="submission" date="2021-12" db="EMBL/GenBank/DDBJ databases">
        <title>Convergent genome expansion in fungi linked to evolution of root-endophyte symbiosis.</title>
        <authorList>
            <consortium name="DOE Joint Genome Institute"/>
            <person name="Ke Y.-H."/>
            <person name="Bonito G."/>
            <person name="Liao H.-L."/>
            <person name="Looney B."/>
            <person name="Rojas-Flechas A."/>
            <person name="Nash J."/>
            <person name="Hameed K."/>
            <person name="Schadt C."/>
            <person name="Martin F."/>
            <person name="Crous P.W."/>
            <person name="Miettinen O."/>
            <person name="Magnuson J.K."/>
            <person name="Labbe J."/>
            <person name="Jacobson D."/>
            <person name="Doktycz M.J."/>
            <person name="Veneault-Fourrey C."/>
            <person name="Kuo A."/>
            <person name="Mondo S."/>
            <person name="Calhoun S."/>
            <person name="Riley R."/>
            <person name="Ohm R."/>
            <person name="LaButti K."/>
            <person name="Andreopoulos B."/>
            <person name="Pangilinan J."/>
            <person name="Nolan M."/>
            <person name="Tritt A."/>
            <person name="Clum A."/>
            <person name="Lipzen A."/>
            <person name="Daum C."/>
            <person name="Barry K."/>
            <person name="Grigoriev I.V."/>
            <person name="Vilgalys R."/>
        </authorList>
    </citation>
    <scope>NUCLEOTIDE SEQUENCE</scope>
    <source>
        <strain evidence="5">PMI_201</strain>
    </source>
</reference>
<dbReference type="PANTHER" id="PTHR37534">
    <property type="entry name" value="TRANSCRIPTIONAL ACTIVATOR PROTEIN UGA3"/>
    <property type="match status" value="1"/>
</dbReference>
<keyword evidence="3" id="KW-0539">Nucleus</keyword>
<comment type="caution">
    <text evidence="5">The sequence shown here is derived from an EMBL/GenBank/DDBJ whole genome shotgun (WGS) entry which is preliminary data.</text>
</comment>
<sequence length="609" mass="69437">MSPTASLAKTPCLNCRGDKRRPVCGRCETKRLDCNPVQKKAFFRHGSTANLDASFSSSQVWVNSKPKNWRPPHHSSKPNASPSIPGSPLWSTGDTPGRTPTDVEPVFEIQASMDSLTPLRSEPRELDDTDVCNTVDERYSDSTHRAQGESPGTSQALNLSSPASLPLSFNGVRFNSITEGSAGYKTKDISNLEQIINSENQALRRVDTTEIYNITTPSSSHDFTVPAIDRIQESCLLRYFIEELSLWFDHCDEQRHFQLVVPRRAKHCPTLRNAIFAVSSRRLCRLPQYRTPHGILYREQLLPNLKKSSALEYMLKCIPDLTEFPKIQDPVHQENIMAATVILRQYEEMEEDVDEGDIDTEIHSYKRVNFLAITQTIIDSMSTSPLDCSLANACYWITVRQETYYALIRETVPHLRFDSDRWRNASIADNMIMFAGQVATWRWTQKSPEKWRQLKVQEQQLLHDSLGELEPILELKAERAKGEIFPTVWYGFDVQVTAIQHFRLAQLILTAENPQLESANRATHRRAEAQVRSIVLDICGIALCHLRIQPALVNAVIAITLYGEYFTNQEERDALVSIIGMTSDIRAWPMRKPYEILKQRWEMVDSAEI</sequence>
<name>A0AAD4PTG6_9EURO</name>
<feature type="region of interest" description="Disordered" evidence="4">
    <location>
        <begin position="63"/>
        <end position="102"/>
    </location>
</feature>
<dbReference type="AlphaFoldDB" id="A0AAD4PTG6"/>
<accession>A0AAD4PTG6</accession>
<evidence type="ECO:0000256" key="3">
    <source>
        <dbReference type="ARBA" id="ARBA00023242"/>
    </source>
</evidence>
<protein>
    <recommendedName>
        <fullName evidence="7">Zn(2)-C6 fungal-type domain-containing protein</fullName>
    </recommendedName>
</protein>
<gene>
    <name evidence="5" type="ORF">BGW36DRAFT_437195</name>
</gene>
<dbReference type="RefSeq" id="XP_046069128.1">
    <property type="nucleotide sequence ID" value="XM_046221461.1"/>
</dbReference>
<dbReference type="CDD" id="cd00067">
    <property type="entry name" value="GAL4"/>
    <property type="match status" value="1"/>
</dbReference>
<keyword evidence="6" id="KW-1185">Reference proteome</keyword>
<dbReference type="Proteomes" id="UP001201262">
    <property type="component" value="Unassembled WGS sequence"/>
</dbReference>
<dbReference type="GO" id="GO:0000976">
    <property type="term" value="F:transcription cis-regulatory region binding"/>
    <property type="evidence" value="ECO:0007669"/>
    <property type="project" value="TreeGrafter"/>
</dbReference>
<evidence type="ECO:0000256" key="2">
    <source>
        <dbReference type="ARBA" id="ARBA00023163"/>
    </source>
</evidence>
<evidence type="ECO:0000256" key="4">
    <source>
        <dbReference type="SAM" id="MobiDB-lite"/>
    </source>
</evidence>
<feature type="compositionally biased region" description="Basic residues" evidence="4">
    <location>
        <begin position="67"/>
        <end position="76"/>
    </location>
</feature>
<dbReference type="GO" id="GO:0045944">
    <property type="term" value="P:positive regulation of transcription by RNA polymerase II"/>
    <property type="evidence" value="ECO:0007669"/>
    <property type="project" value="TreeGrafter"/>
</dbReference>
<feature type="compositionally biased region" description="Polar residues" evidence="4">
    <location>
        <begin position="77"/>
        <end position="94"/>
    </location>
</feature>
<dbReference type="GeneID" id="70251748"/>
<evidence type="ECO:0000313" key="6">
    <source>
        <dbReference type="Proteomes" id="UP001201262"/>
    </source>
</evidence>